<name>A0A8J9ZVN6_BRALA</name>
<keyword evidence="3" id="KW-1185">Reference proteome</keyword>
<feature type="compositionally biased region" description="Basic residues" evidence="1">
    <location>
        <begin position="56"/>
        <end position="74"/>
    </location>
</feature>
<organism evidence="2 3">
    <name type="scientific">Branchiostoma lanceolatum</name>
    <name type="common">Common lancelet</name>
    <name type="synonym">Amphioxus lanceolatum</name>
    <dbReference type="NCBI Taxonomy" id="7740"/>
    <lineage>
        <taxon>Eukaryota</taxon>
        <taxon>Metazoa</taxon>
        <taxon>Chordata</taxon>
        <taxon>Cephalochordata</taxon>
        <taxon>Leptocardii</taxon>
        <taxon>Amphioxiformes</taxon>
        <taxon>Branchiostomatidae</taxon>
        <taxon>Branchiostoma</taxon>
    </lineage>
</organism>
<reference evidence="2" key="1">
    <citation type="submission" date="2022-01" db="EMBL/GenBank/DDBJ databases">
        <authorList>
            <person name="Braso-Vives M."/>
        </authorList>
    </citation>
    <scope>NUCLEOTIDE SEQUENCE</scope>
</reference>
<protein>
    <submittedName>
        <fullName evidence="2">Hypp2996 protein</fullName>
    </submittedName>
</protein>
<dbReference type="Proteomes" id="UP000838412">
    <property type="component" value="Chromosome 5"/>
</dbReference>
<gene>
    <name evidence="2" type="primary">Hypp2996</name>
    <name evidence="2" type="ORF">BLAG_LOCUS18829</name>
</gene>
<feature type="compositionally biased region" description="Low complexity" evidence="1">
    <location>
        <begin position="83"/>
        <end position="93"/>
    </location>
</feature>
<proteinExistence type="predicted"/>
<sequence length="161" mass="18261">MTSYSGIRSVLGSSVRRSPIFGIARPPCFEDQDGGVHQSVFLQSQTCPERIQRHRTEQRRRRIHPDIVKRRRPARRDPGGGRTSSETSSSRTRNVFNGQKTCEKGGGGPAWQQDMCLKALGRSLKTRLKDKQQSWWDPDDISTGGWLPLLDHPCGLWCWST</sequence>
<evidence type="ECO:0000256" key="1">
    <source>
        <dbReference type="SAM" id="MobiDB-lite"/>
    </source>
</evidence>
<dbReference type="EMBL" id="OV696690">
    <property type="protein sequence ID" value="CAH1264469.1"/>
    <property type="molecule type" value="Genomic_DNA"/>
</dbReference>
<accession>A0A8J9ZVN6</accession>
<dbReference type="AlphaFoldDB" id="A0A8J9ZVN6"/>
<evidence type="ECO:0000313" key="3">
    <source>
        <dbReference type="Proteomes" id="UP000838412"/>
    </source>
</evidence>
<feature type="region of interest" description="Disordered" evidence="1">
    <location>
        <begin position="47"/>
        <end position="109"/>
    </location>
</feature>
<evidence type="ECO:0000313" key="2">
    <source>
        <dbReference type="EMBL" id="CAH1264469.1"/>
    </source>
</evidence>